<feature type="domain" description="HAMP" evidence="13">
    <location>
        <begin position="185"/>
        <end position="238"/>
    </location>
</feature>
<dbReference type="EC" id="2.7.13.3" evidence="3"/>
<evidence type="ECO:0000256" key="4">
    <source>
        <dbReference type="ARBA" id="ARBA00022553"/>
    </source>
</evidence>
<dbReference type="InterPro" id="IPR003594">
    <property type="entry name" value="HATPase_dom"/>
</dbReference>
<keyword evidence="10 11" id="KW-0472">Membrane</keyword>
<evidence type="ECO:0000256" key="3">
    <source>
        <dbReference type="ARBA" id="ARBA00012438"/>
    </source>
</evidence>
<dbReference type="SUPFAM" id="SSF55874">
    <property type="entry name" value="ATPase domain of HSP90 chaperone/DNA topoisomerase II/histidine kinase"/>
    <property type="match status" value="1"/>
</dbReference>
<dbReference type="Pfam" id="PF00672">
    <property type="entry name" value="HAMP"/>
    <property type="match status" value="1"/>
</dbReference>
<dbReference type="CDD" id="cd00075">
    <property type="entry name" value="HATPase"/>
    <property type="match status" value="1"/>
</dbReference>
<dbReference type="InterPro" id="IPR003660">
    <property type="entry name" value="HAMP_dom"/>
</dbReference>
<dbReference type="Gene3D" id="1.10.287.130">
    <property type="match status" value="1"/>
</dbReference>
<dbReference type="InterPro" id="IPR036890">
    <property type="entry name" value="HATPase_C_sf"/>
</dbReference>
<dbReference type="InterPro" id="IPR036097">
    <property type="entry name" value="HisK_dim/P_sf"/>
</dbReference>
<gene>
    <name evidence="14" type="ORF">SAMN05444412_112112</name>
</gene>
<feature type="domain" description="Histidine kinase" evidence="12">
    <location>
        <begin position="246"/>
        <end position="456"/>
    </location>
</feature>
<dbReference type="EMBL" id="FNQC01000012">
    <property type="protein sequence ID" value="SDZ39365.1"/>
    <property type="molecule type" value="Genomic_DNA"/>
</dbReference>
<dbReference type="PROSITE" id="PS50885">
    <property type="entry name" value="HAMP"/>
    <property type="match status" value="1"/>
</dbReference>
<dbReference type="SUPFAM" id="SSF47384">
    <property type="entry name" value="Homodimeric domain of signal transducing histidine kinase"/>
    <property type="match status" value="1"/>
</dbReference>
<dbReference type="SUPFAM" id="SSF158472">
    <property type="entry name" value="HAMP domain-like"/>
    <property type="match status" value="1"/>
</dbReference>
<keyword evidence="15" id="KW-1185">Reference proteome</keyword>
<protein>
    <recommendedName>
        <fullName evidence="3">histidine kinase</fullName>
        <ecNumber evidence="3">2.7.13.3</ecNumber>
    </recommendedName>
</protein>
<dbReference type="CDD" id="cd06225">
    <property type="entry name" value="HAMP"/>
    <property type="match status" value="1"/>
</dbReference>
<evidence type="ECO:0000256" key="9">
    <source>
        <dbReference type="ARBA" id="ARBA00023012"/>
    </source>
</evidence>
<organism evidence="14 15">
    <name type="scientific">Rhodonellum ikkaensis</name>
    <dbReference type="NCBI Taxonomy" id="336829"/>
    <lineage>
        <taxon>Bacteria</taxon>
        <taxon>Pseudomonadati</taxon>
        <taxon>Bacteroidota</taxon>
        <taxon>Cytophagia</taxon>
        <taxon>Cytophagales</taxon>
        <taxon>Cytophagaceae</taxon>
        <taxon>Rhodonellum</taxon>
    </lineage>
</organism>
<dbReference type="Pfam" id="PF02518">
    <property type="entry name" value="HATPase_c"/>
    <property type="match status" value="1"/>
</dbReference>
<evidence type="ECO:0000256" key="1">
    <source>
        <dbReference type="ARBA" id="ARBA00000085"/>
    </source>
</evidence>
<dbReference type="Pfam" id="PF00512">
    <property type="entry name" value="HisKA"/>
    <property type="match status" value="1"/>
</dbReference>
<dbReference type="CDD" id="cd00082">
    <property type="entry name" value="HisKA"/>
    <property type="match status" value="1"/>
</dbReference>
<evidence type="ECO:0000313" key="14">
    <source>
        <dbReference type="EMBL" id="SDZ39365.1"/>
    </source>
</evidence>
<evidence type="ECO:0000256" key="2">
    <source>
        <dbReference type="ARBA" id="ARBA00004370"/>
    </source>
</evidence>
<keyword evidence="5" id="KW-0808">Transferase</keyword>
<evidence type="ECO:0000256" key="7">
    <source>
        <dbReference type="ARBA" id="ARBA00022777"/>
    </source>
</evidence>
<dbReference type="PROSITE" id="PS50109">
    <property type="entry name" value="HIS_KIN"/>
    <property type="match status" value="1"/>
</dbReference>
<dbReference type="Proteomes" id="UP000199663">
    <property type="component" value="Unassembled WGS sequence"/>
</dbReference>
<proteinExistence type="predicted"/>
<dbReference type="SMART" id="SM00387">
    <property type="entry name" value="HATPase_c"/>
    <property type="match status" value="1"/>
</dbReference>
<reference evidence="14 15" key="1">
    <citation type="submission" date="2016-10" db="EMBL/GenBank/DDBJ databases">
        <authorList>
            <person name="Varghese N."/>
            <person name="Submissions S."/>
        </authorList>
    </citation>
    <scope>NUCLEOTIDE SEQUENCE [LARGE SCALE GENOMIC DNA]</scope>
    <source>
        <strain evidence="14 15">DSM 17997</strain>
    </source>
</reference>
<keyword evidence="9" id="KW-0902">Two-component regulatory system</keyword>
<dbReference type="SMART" id="SM00388">
    <property type="entry name" value="HisKA"/>
    <property type="match status" value="1"/>
</dbReference>
<evidence type="ECO:0000313" key="15">
    <source>
        <dbReference type="Proteomes" id="UP000199663"/>
    </source>
</evidence>
<evidence type="ECO:0000256" key="8">
    <source>
        <dbReference type="ARBA" id="ARBA00022989"/>
    </source>
</evidence>
<evidence type="ECO:0000256" key="11">
    <source>
        <dbReference type="SAM" id="Phobius"/>
    </source>
</evidence>
<name>A0A1H3SP84_9BACT</name>
<dbReference type="Gene3D" id="6.10.340.10">
    <property type="match status" value="1"/>
</dbReference>
<dbReference type="InterPro" id="IPR050428">
    <property type="entry name" value="TCS_sensor_his_kinase"/>
</dbReference>
<keyword evidence="7 14" id="KW-0418">Kinase</keyword>
<keyword evidence="6 11" id="KW-0812">Transmembrane</keyword>
<evidence type="ECO:0000256" key="5">
    <source>
        <dbReference type="ARBA" id="ARBA00022679"/>
    </source>
</evidence>
<feature type="transmembrane region" description="Helical" evidence="11">
    <location>
        <begin position="164"/>
        <end position="184"/>
    </location>
</feature>
<dbReference type="PANTHER" id="PTHR45436:SF5">
    <property type="entry name" value="SENSOR HISTIDINE KINASE TRCS"/>
    <property type="match status" value="1"/>
</dbReference>
<dbReference type="PANTHER" id="PTHR45436">
    <property type="entry name" value="SENSOR HISTIDINE KINASE YKOH"/>
    <property type="match status" value="1"/>
</dbReference>
<dbReference type="SMART" id="SM00304">
    <property type="entry name" value="HAMP"/>
    <property type="match status" value="1"/>
</dbReference>
<evidence type="ECO:0000259" key="13">
    <source>
        <dbReference type="PROSITE" id="PS50885"/>
    </source>
</evidence>
<sequence length="456" mass="51894">MKLSYTKRIAWRLTSVTALIVLIVFGLIYFVVNWTVVQNIDNELRQESDEHSAQIFLADDKIRFSHKNEWAEREHQEIQFNPIFVEIVSLVGESMDRSPNLKDNHLLFHSEGIFRGGGLNLRLGDQEVRQMQIPLNNKGKLEGYLLVATSFEDARRLLTNLRNILFFLYPLILFSLYFAMKYLAAKSIQPIKEIIGKANQITQNNLNERIPQPVVRDEIGQLALSINSLLARLEQAISREKQFTSDASHELRTPLAVLRGTLEVTIRKPRTEEEYVSKIRTGLQSIDKMTIMLDQLLALARAEKIASTNQEEIELTSFVEEIKNQLGYKGNQRLIIENLTGQDVFVHSSEKSLEMVITNLIQNALKYSDAFQSITIAIGMDNSAPFLTVSDKGQGIEASNIDKVFDPFFREKSMVEQAIPGTGLGLAIVRKLCQELKIEIQVQSIKDHGTVFKLIF</sequence>
<comment type="subcellular location">
    <subcellularLocation>
        <location evidence="2">Membrane</location>
    </subcellularLocation>
</comment>
<dbReference type="InterPro" id="IPR004358">
    <property type="entry name" value="Sig_transdc_His_kin-like_C"/>
</dbReference>
<comment type="caution">
    <text evidence="14">The sequence shown here is derived from an EMBL/GenBank/DDBJ whole genome shotgun (WGS) entry which is preliminary data.</text>
</comment>
<comment type="catalytic activity">
    <reaction evidence="1">
        <text>ATP + protein L-histidine = ADP + protein N-phospho-L-histidine.</text>
        <dbReference type="EC" id="2.7.13.3"/>
    </reaction>
</comment>
<evidence type="ECO:0000256" key="10">
    <source>
        <dbReference type="ARBA" id="ARBA00023136"/>
    </source>
</evidence>
<keyword evidence="8 11" id="KW-1133">Transmembrane helix</keyword>
<evidence type="ECO:0000259" key="12">
    <source>
        <dbReference type="PROSITE" id="PS50109"/>
    </source>
</evidence>
<dbReference type="RefSeq" id="WP_019599005.1">
    <property type="nucleotide sequence ID" value="NZ_FNQC01000012.1"/>
</dbReference>
<evidence type="ECO:0000256" key="6">
    <source>
        <dbReference type="ARBA" id="ARBA00022692"/>
    </source>
</evidence>
<accession>A0A1H3SP84</accession>
<dbReference type="Gene3D" id="3.30.565.10">
    <property type="entry name" value="Histidine kinase-like ATPase, C-terminal domain"/>
    <property type="match status" value="1"/>
</dbReference>
<keyword evidence="4" id="KW-0597">Phosphoprotein</keyword>
<dbReference type="InterPro" id="IPR003661">
    <property type="entry name" value="HisK_dim/P_dom"/>
</dbReference>
<dbReference type="PRINTS" id="PR00344">
    <property type="entry name" value="BCTRLSENSOR"/>
</dbReference>
<dbReference type="GO" id="GO:0016301">
    <property type="term" value="F:kinase activity"/>
    <property type="evidence" value="ECO:0007669"/>
    <property type="project" value="UniProtKB-KW"/>
</dbReference>
<feature type="transmembrane region" description="Helical" evidence="11">
    <location>
        <begin position="9"/>
        <end position="32"/>
    </location>
</feature>
<dbReference type="InterPro" id="IPR005467">
    <property type="entry name" value="His_kinase_dom"/>
</dbReference>